<protein>
    <submittedName>
        <fullName evidence="4">Acyl carrier protein</fullName>
    </submittedName>
</protein>
<dbReference type="InterPro" id="IPR006162">
    <property type="entry name" value="Ppantetheine_attach_site"/>
</dbReference>
<dbReference type="PROSITE" id="PS00012">
    <property type="entry name" value="PHOSPHOPANTETHEINE"/>
    <property type="match status" value="1"/>
</dbReference>
<name>A0A1T4T5G1_9BACT</name>
<proteinExistence type="predicted"/>
<dbReference type="GO" id="GO:0044550">
    <property type="term" value="P:secondary metabolite biosynthetic process"/>
    <property type="evidence" value="ECO:0007669"/>
    <property type="project" value="TreeGrafter"/>
</dbReference>
<dbReference type="STRING" id="634771.SAMN04488128_1041"/>
<gene>
    <name evidence="4" type="ORF">SAMN04488128_1041</name>
</gene>
<organism evidence="4 5">
    <name type="scientific">Chitinophaga eiseniae</name>
    <dbReference type="NCBI Taxonomy" id="634771"/>
    <lineage>
        <taxon>Bacteria</taxon>
        <taxon>Pseudomonadati</taxon>
        <taxon>Bacteroidota</taxon>
        <taxon>Chitinophagia</taxon>
        <taxon>Chitinophagales</taxon>
        <taxon>Chitinophagaceae</taxon>
        <taxon>Chitinophaga</taxon>
    </lineage>
</organism>
<dbReference type="AlphaFoldDB" id="A0A1T4T5G1"/>
<reference evidence="5" key="1">
    <citation type="submission" date="2017-02" db="EMBL/GenBank/DDBJ databases">
        <authorList>
            <person name="Varghese N."/>
            <person name="Submissions S."/>
        </authorList>
    </citation>
    <scope>NUCLEOTIDE SEQUENCE [LARGE SCALE GENOMIC DNA]</scope>
    <source>
        <strain evidence="5">DSM 22224</strain>
    </source>
</reference>
<dbReference type="SUPFAM" id="SSF47336">
    <property type="entry name" value="ACP-like"/>
    <property type="match status" value="1"/>
</dbReference>
<keyword evidence="2" id="KW-0597">Phosphoprotein</keyword>
<evidence type="ECO:0000313" key="5">
    <source>
        <dbReference type="Proteomes" id="UP000190367"/>
    </source>
</evidence>
<dbReference type="SMART" id="SM00823">
    <property type="entry name" value="PKS_PP"/>
    <property type="match status" value="1"/>
</dbReference>
<dbReference type="GO" id="GO:0005737">
    <property type="term" value="C:cytoplasm"/>
    <property type="evidence" value="ECO:0007669"/>
    <property type="project" value="TreeGrafter"/>
</dbReference>
<accession>A0A1T4T5G1</accession>
<evidence type="ECO:0000313" key="4">
    <source>
        <dbReference type="EMBL" id="SKA35744.1"/>
    </source>
</evidence>
<evidence type="ECO:0000259" key="3">
    <source>
        <dbReference type="PROSITE" id="PS50075"/>
    </source>
</evidence>
<dbReference type="GO" id="GO:0031177">
    <property type="term" value="F:phosphopantetheine binding"/>
    <property type="evidence" value="ECO:0007669"/>
    <property type="project" value="InterPro"/>
</dbReference>
<feature type="non-terminal residue" evidence="4">
    <location>
        <position position="1"/>
    </location>
</feature>
<dbReference type="InterPro" id="IPR009081">
    <property type="entry name" value="PP-bd_ACP"/>
</dbReference>
<dbReference type="Proteomes" id="UP000190367">
    <property type="component" value="Unassembled WGS sequence"/>
</dbReference>
<dbReference type="PROSITE" id="PS50075">
    <property type="entry name" value="CARRIER"/>
    <property type="match status" value="1"/>
</dbReference>
<feature type="domain" description="Carrier" evidence="3">
    <location>
        <begin position="90"/>
        <end position="165"/>
    </location>
</feature>
<dbReference type="InterPro" id="IPR020806">
    <property type="entry name" value="PKS_PP-bd"/>
</dbReference>
<dbReference type="EMBL" id="FUWZ01000004">
    <property type="protein sequence ID" value="SKA35744.1"/>
    <property type="molecule type" value="Genomic_DNA"/>
</dbReference>
<dbReference type="GO" id="GO:0043041">
    <property type="term" value="P:amino acid activation for nonribosomal peptide biosynthetic process"/>
    <property type="evidence" value="ECO:0007669"/>
    <property type="project" value="TreeGrafter"/>
</dbReference>
<dbReference type="RefSeq" id="WP_143313064.1">
    <property type="nucleotide sequence ID" value="NZ_FUWZ01000004.1"/>
</dbReference>
<evidence type="ECO:0000256" key="2">
    <source>
        <dbReference type="ARBA" id="ARBA00022553"/>
    </source>
</evidence>
<dbReference type="Pfam" id="PF00550">
    <property type="entry name" value="PP-binding"/>
    <property type="match status" value="1"/>
</dbReference>
<dbReference type="PANTHER" id="PTHR45527">
    <property type="entry name" value="NONRIBOSOMAL PEPTIDE SYNTHETASE"/>
    <property type="match status" value="1"/>
</dbReference>
<dbReference type="Gene3D" id="1.10.1200.10">
    <property type="entry name" value="ACP-like"/>
    <property type="match status" value="1"/>
</dbReference>
<dbReference type="OrthoDB" id="514007at2"/>
<sequence>SGVGTGSLKHWISICFDGLEYGDKTGGGITGEELAEVWRRIMSVRHLPQVVISVSDLQLRLQQWVNREVAVAGPATDGPDTSPEAVTPLHDAESVAPSLKRLWEDFFGIRDIQPDDDFFEIGGDSLKALTMIDRLRQHYRVDISFTEFINGPSVKEIGAYIDTALKKAATDKHRLQMHNLLKKESII</sequence>
<dbReference type="InterPro" id="IPR036736">
    <property type="entry name" value="ACP-like_sf"/>
</dbReference>
<keyword evidence="5" id="KW-1185">Reference proteome</keyword>
<dbReference type="PANTHER" id="PTHR45527:SF1">
    <property type="entry name" value="FATTY ACID SYNTHASE"/>
    <property type="match status" value="1"/>
</dbReference>
<evidence type="ECO:0000256" key="1">
    <source>
        <dbReference type="ARBA" id="ARBA00022450"/>
    </source>
</evidence>
<keyword evidence="1" id="KW-0596">Phosphopantetheine</keyword>